<dbReference type="AlphaFoldDB" id="A0A9W9BYE4"/>
<protein>
    <submittedName>
        <fullName evidence="2">Uncharacterized protein</fullName>
    </submittedName>
</protein>
<evidence type="ECO:0000256" key="1">
    <source>
        <dbReference type="SAM" id="MobiDB-lite"/>
    </source>
</evidence>
<gene>
    <name evidence="2" type="ORF">N0V87_006083</name>
</gene>
<feature type="compositionally biased region" description="Basic and acidic residues" evidence="1">
    <location>
        <begin position="51"/>
        <end position="73"/>
    </location>
</feature>
<name>A0A9W9BYE4_9PLEO</name>
<dbReference type="Proteomes" id="UP001140562">
    <property type="component" value="Unassembled WGS sequence"/>
</dbReference>
<dbReference type="OrthoDB" id="3438340at2759"/>
<dbReference type="InterPro" id="IPR021641">
    <property type="entry name" value="DUF3245"/>
</dbReference>
<feature type="compositionally biased region" description="Basic and acidic residues" evidence="1">
    <location>
        <begin position="162"/>
        <end position="182"/>
    </location>
</feature>
<reference evidence="2" key="1">
    <citation type="submission" date="2022-10" db="EMBL/GenBank/DDBJ databases">
        <title>Tapping the CABI collections for fungal endophytes: first genome assemblies for Collariella, Neodidymelliopsis, Ascochyta clinopodiicola, Didymella pomorum, Didymosphaeria variabile, Neocosmospora piperis and Neocucurbitaria cava.</title>
        <authorList>
            <person name="Hill R."/>
        </authorList>
    </citation>
    <scope>NUCLEOTIDE SEQUENCE</scope>
    <source>
        <strain evidence="2">IMI 360193</strain>
    </source>
</reference>
<feature type="compositionally biased region" description="Low complexity" evidence="1">
    <location>
        <begin position="113"/>
        <end position="128"/>
    </location>
</feature>
<organism evidence="2 3">
    <name type="scientific">Didymella glomerata</name>
    <dbReference type="NCBI Taxonomy" id="749621"/>
    <lineage>
        <taxon>Eukaryota</taxon>
        <taxon>Fungi</taxon>
        <taxon>Dikarya</taxon>
        <taxon>Ascomycota</taxon>
        <taxon>Pezizomycotina</taxon>
        <taxon>Dothideomycetes</taxon>
        <taxon>Pleosporomycetidae</taxon>
        <taxon>Pleosporales</taxon>
        <taxon>Pleosporineae</taxon>
        <taxon>Didymellaceae</taxon>
        <taxon>Didymella</taxon>
    </lineage>
</organism>
<dbReference type="EMBL" id="JAPEUV010000060">
    <property type="protein sequence ID" value="KAJ4335554.1"/>
    <property type="molecule type" value="Genomic_DNA"/>
</dbReference>
<comment type="caution">
    <text evidence="2">The sequence shown here is derived from an EMBL/GenBank/DDBJ whole genome shotgun (WGS) entry which is preliminary data.</text>
</comment>
<feature type="compositionally biased region" description="Basic residues" evidence="1">
    <location>
        <begin position="209"/>
        <end position="218"/>
    </location>
</feature>
<keyword evidence="3" id="KW-1185">Reference proteome</keyword>
<accession>A0A9W9BYE4</accession>
<feature type="region of interest" description="Disordered" evidence="1">
    <location>
        <begin position="98"/>
        <end position="245"/>
    </location>
</feature>
<sequence length="245" mass="26868">MAKKDNFDDVLGNKFSLVNAKGSKLLSSWMGDAPAPITTPVSEDPKDDDADLKQADFGHDRLGVGHAVPKDIADGSFTRRAPTSNDKLLEQLIGKKRAKAHLAAKQEAERASARQQPAWQQQQKPLVQADEESSDDGESRAAILASRGRSEKPKPKPKSKSKSVEIKREGTNEVAEPEEKLEGAVSAAIEVDQKEEKKEDSDDDIDLKPKKRVKKSRAKPTTYLDELLSSRSAKKKAKAKSTEDD</sequence>
<proteinExistence type="predicted"/>
<feature type="compositionally biased region" description="Basic and acidic residues" evidence="1">
    <location>
        <begin position="191"/>
        <end position="200"/>
    </location>
</feature>
<feature type="region of interest" description="Disordered" evidence="1">
    <location>
        <begin position="28"/>
        <end position="85"/>
    </location>
</feature>
<evidence type="ECO:0000313" key="3">
    <source>
        <dbReference type="Proteomes" id="UP001140562"/>
    </source>
</evidence>
<dbReference type="Pfam" id="PF11595">
    <property type="entry name" value="DUF3245"/>
    <property type="match status" value="1"/>
</dbReference>
<evidence type="ECO:0000313" key="2">
    <source>
        <dbReference type="EMBL" id="KAJ4335554.1"/>
    </source>
</evidence>